<feature type="transmembrane region" description="Helical" evidence="1">
    <location>
        <begin position="906"/>
        <end position="929"/>
    </location>
</feature>
<accession>J1QK08</accession>
<dbReference type="GO" id="GO:0042910">
    <property type="term" value="F:xenobiotic transmembrane transporter activity"/>
    <property type="evidence" value="ECO:0007669"/>
    <property type="project" value="TreeGrafter"/>
</dbReference>
<dbReference type="PATRIC" id="fig|1197174.4.peg.1273"/>
<dbReference type="EMBL" id="ALAB01000011">
    <property type="protein sequence ID" value="EJI85901.1"/>
    <property type="molecule type" value="Genomic_DNA"/>
</dbReference>
<dbReference type="Pfam" id="PF00873">
    <property type="entry name" value="ACR_tran"/>
    <property type="match status" value="1"/>
</dbReference>
<evidence type="ECO:0000313" key="2">
    <source>
        <dbReference type="EMBL" id="EJI85901.1"/>
    </source>
</evidence>
<evidence type="ECO:0000313" key="3">
    <source>
        <dbReference type="Proteomes" id="UP000012043"/>
    </source>
</evidence>
<feature type="transmembrane region" description="Helical" evidence="1">
    <location>
        <begin position="336"/>
        <end position="354"/>
    </location>
</feature>
<gene>
    <name evidence="2" type="ORF">AEST_13030</name>
</gene>
<keyword evidence="1" id="KW-0472">Membrane</keyword>
<dbReference type="Gene3D" id="3.30.70.1320">
    <property type="entry name" value="Multidrug efflux transporter AcrB pore domain like"/>
    <property type="match status" value="1"/>
</dbReference>
<feature type="transmembrane region" description="Helical" evidence="1">
    <location>
        <begin position="434"/>
        <end position="454"/>
    </location>
</feature>
<dbReference type="Gene3D" id="3.30.70.1430">
    <property type="entry name" value="Multidrug efflux transporter AcrB pore domain"/>
    <property type="match status" value="2"/>
</dbReference>
<dbReference type="PANTHER" id="PTHR32063">
    <property type="match status" value="1"/>
</dbReference>
<dbReference type="PRINTS" id="PR00702">
    <property type="entry name" value="ACRIFLAVINRP"/>
</dbReference>
<organism evidence="2 3">
    <name type="scientific">Alishewanella aestuarii B11</name>
    <dbReference type="NCBI Taxonomy" id="1197174"/>
    <lineage>
        <taxon>Bacteria</taxon>
        <taxon>Pseudomonadati</taxon>
        <taxon>Pseudomonadota</taxon>
        <taxon>Gammaproteobacteria</taxon>
        <taxon>Alteromonadales</taxon>
        <taxon>Alteromonadaceae</taxon>
        <taxon>Alishewanella</taxon>
    </lineage>
</organism>
<feature type="transmembrane region" description="Helical" evidence="1">
    <location>
        <begin position="12"/>
        <end position="30"/>
    </location>
</feature>
<proteinExistence type="predicted"/>
<reference evidence="2 3" key="1">
    <citation type="journal article" date="2012" name="J. Bacteriol.">
        <title>Genome Sequence of Pectin-Degrading Alishewanella aestuarii Strain B11T, Isolated from Tidal Flat Sediment.</title>
        <authorList>
            <person name="Jung J."/>
            <person name="Choi S."/>
            <person name="Chun J."/>
            <person name="Park W."/>
        </authorList>
    </citation>
    <scope>NUCLEOTIDE SEQUENCE [LARGE SCALE GENOMIC DNA]</scope>
    <source>
        <strain evidence="2 3">B11</strain>
    </source>
</reference>
<feature type="transmembrane region" description="Helical" evidence="1">
    <location>
        <begin position="882"/>
        <end position="900"/>
    </location>
</feature>
<feature type="transmembrane region" description="Helical" evidence="1">
    <location>
        <begin position="523"/>
        <end position="543"/>
    </location>
</feature>
<keyword evidence="1" id="KW-0812">Transmembrane</keyword>
<feature type="transmembrane region" description="Helical" evidence="1">
    <location>
        <begin position="957"/>
        <end position="976"/>
    </location>
</feature>
<comment type="caution">
    <text evidence="2">The sequence shown here is derived from an EMBL/GenBank/DDBJ whole genome shotgun (WGS) entry which is preliminary data.</text>
</comment>
<dbReference type="Gene3D" id="3.30.70.1440">
    <property type="entry name" value="Multidrug efflux transporter AcrB pore domain"/>
    <property type="match status" value="1"/>
</dbReference>
<dbReference type="PANTHER" id="PTHR32063:SF18">
    <property type="entry name" value="CATION EFFLUX SYSTEM PROTEIN"/>
    <property type="match status" value="1"/>
</dbReference>
<feature type="transmembrane region" description="Helical" evidence="1">
    <location>
        <begin position="388"/>
        <end position="413"/>
    </location>
</feature>
<dbReference type="SUPFAM" id="SSF82693">
    <property type="entry name" value="Multidrug efflux transporter AcrB pore domain, PN1, PN2, PC1 and PC2 subdomains"/>
    <property type="match status" value="3"/>
</dbReference>
<dbReference type="Gene3D" id="1.20.1640.10">
    <property type="entry name" value="Multidrug efflux transporter AcrB transmembrane domain"/>
    <property type="match status" value="2"/>
</dbReference>
<protein>
    <submittedName>
        <fullName evidence="2">RND transporter HAE1/HME family, permease</fullName>
    </submittedName>
</protein>
<dbReference type="Gene3D" id="3.30.2090.10">
    <property type="entry name" value="Multidrug efflux transporter AcrB TolC docking domain, DN and DC subdomains"/>
    <property type="match status" value="2"/>
</dbReference>
<dbReference type="AlphaFoldDB" id="J1QK08"/>
<feature type="transmembrane region" description="Helical" evidence="1">
    <location>
        <begin position="856"/>
        <end position="875"/>
    </location>
</feature>
<name>J1QK08_9ALTE</name>
<keyword evidence="1" id="KW-1133">Transmembrane helix</keyword>
<dbReference type="InterPro" id="IPR001036">
    <property type="entry name" value="Acrflvin-R"/>
</dbReference>
<dbReference type="Proteomes" id="UP000012043">
    <property type="component" value="Unassembled WGS sequence"/>
</dbReference>
<dbReference type="SUPFAM" id="SSF82866">
    <property type="entry name" value="Multidrug efflux transporter AcrB transmembrane domain"/>
    <property type="match status" value="2"/>
</dbReference>
<evidence type="ECO:0000256" key="1">
    <source>
        <dbReference type="SAM" id="Phobius"/>
    </source>
</evidence>
<sequence>MRIASYAIEKQINTWLLIMLCFLGGLWALVSIGRLEDPAFTLKEAVIMTYYPGATAVEVEEEVTELLESGIQQLSQLKRITSKSMPGKSEIRVQIQDKYDGSQMPQIWDELRRKVNDASMRLPAGVMKPIVNDDFGDVFGIFYAVTAEGFSDREIRELATFLRREMLTVNGVAKVQTAGEPEEQISVEISQERLLGIGLPLQLVVNTLQTENAVAAAGSVQVGDKRVRLISKPGLDSIRAIENLRIGKPGSTEQLSIFDVATVSRGEVEVPTQLIRFNGQPAFTLAISGLTDANIVDVGKAVDRHLASLAERIPLGVTLHPIYQQHLVVDNAINDFIVNLVLSVVIVIAVLCLTMGWRVGLVVGGTLLLTVLGTVFFMKLAHIEMERISLGALIIAMGMLVDNAIVVAETMLINMQRGQSSRQAAGEAASRTQIPLLGATVIGIMAFAGIGLSPDSTGEFLFSLFAVIAISLLLSWVLAISVTPLLAHYLFKVSADSANQDPYAGQFYQRYAGLLRLALRQRALTLGGLALLTLVSVIGFGQVKQVFFPASNTPIFYLNYFLPQGSDIRATSRDLAEIERFVMAQPEVESVSSFIGSGASRFMLTYAPEQPNAAYGQLIIRTAHRDQIPPLMQRLRTELPPRLPQAEIYTQQLMFGPGSGAKLQARVSGPDERILRQLGQQITELMRQDASITDLRQNWRQRELVIVPDFNEERARVAGINRTDLAQTLEFASTGVRSGVFREHDKQIPIVVRPPASERFDIDRLHDRMIWSSSDNTYIPITQVINGLQTQTEEAKIQRRDRLRTLTVEAEPALGYTADQALKRIKAKVEALPLPSGYQLSWGGEYESSAEAQQSLAAQLPLSFIVMLVISILLFGSLKQPLVIWLIVPMSICGVAAGLLASGLPFGFTALLGFLSLSGMLMKNAIVLVDEIDLQSAQKTDKLQAIIEASTSRIRPVILAALTTILGMLPLLWDAFFNSMAVTIMAGLAFATVLTLIAVPVLYALVFRVKAQQQS</sequence>
<feature type="transmembrane region" description="Helical" evidence="1">
    <location>
        <begin position="361"/>
        <end position="382"/>
    </location>
</feature>
<dbReference type="GO" id="GO:0005886">
    <property type="term" value="C:plasma membrane"/>
    <property type="evidence" value="ECO:0007669"/>
    <property type="project" value="TreeGrafter"/>
</dbReference>
<dbReference type="SUPFAM" id="SSF82714">
    <property type="entry name" value="Multidrug efflux transporter AcrB TolC docking domain, DN and DC subdomains"/>
    <property type="match status" value="2"/>
</dbReference>
<feature type="transmembrane region" description="Helical" evidence="1">
    <location>
        <begin position="460"/>
        <end position="487"/>
    </location>
</feature>
<dbReference type="InterPro" id="IPR027463">
    <property type="entry name" value="AcrB_DN_DC_subdom"/>
</dbReference>
<keyword evidence="3" id="KW-1185">Reference proteome</keyword>
<dbReference type="RefSeq" id="WP_008607871.1">
    <property type="nucleotide sequence ID" value="NZ_ALAB01000011.1"/>
</dbReference>
<feature type="transmembrane region" description="Helical" evidence="1">
    <location>
        <begin position="982"/>
        <end position="1006"/>
    </location>
</feature>